<evidence type="ECO:0000256" key="7">
    <source>
        <dbReference type="RuleBase" id="RU361192"/>
    </source>
</evidence>
<dbReference type="PANTHER" id="PTHR34983">
    <property type="entry name" value="ARABINOGALACTAN ENDO-BETA-1,4-GALACTANASE A"/>
    <property type="match status" value="1"/>
</dbReference>
<dbReference type="GO" id="GO:0016998">
    <property type="term" value="P:cell wall macromolecule catabolic process"/>
    <property type="evidence" value="ECO:0007669"/>
    <property type="project" value="UniProtKB-ARBA"/>
</dbReference>
<keyword evidence="4 7" id="KW-0378">Hydrolase</keyword>
<organism evidence="8 9">
    <name type="scientific">Sodiomyces alkalinus (strain CBS 110278 / VKM F-3762 / F11)</name>
    <name type="common">Alkaliphilic filamentous fungus</name>
    <dbReference type="NCBI Taxonomy" id="1314773"/>
    <lineage>
        <taxon>Eukaryota</taxon>
        <taxon>Fungi</taxon>
        <taxon>Dikarya</taxon>
        <taxon>Ascomycota</taxon>
        <taxon>Pezizomycotina</taxon>
        <taxon>Sordariomycetes</taxon>
        <taxon>Hypocreomycetidae</taxon>
        <taxon>Glomerellales</taxon>
        <taxon>Plectosphaerellaceae</taxon>
        <taxon>Sodiomyces</taxon>
    </lineage>
</organism>
<feature type="signal peptide" evidence="7">
    <location>
        <begin position="1"/>
        <end position="19"/>
    </location>
</feature>
<dbReference type="Proteomes" id="UP000272025">
    <property type="component" value="Unassembled WGS sequence"/>
</dbReference>
<dbReference type="RefSeq" id="XP_028466803.1">
    <property type="nucleotide sequence ID" value="XM_028608001.1"/>
</dbReference>
<proteinExistence type="inferred from homology"/>
<dbReference type="STRING" id="1314773.A0A3N2PWW0"/>
<comment type="catalytic activity">
    <reaction evidence="1 7">
        <text>The enzyme specifically hydrolyzes (1-&gt;4)-beta-D-galactosidic linkages in type I arabinogalactans.</text>
        <dbReference type="EC" id="3.2.1.89"/>
    </reaction>
</comment>
<dbReference type="GO" id="GO:0015926">
    <property type="term" value="F:glucosidase activity"/>
    <property type="evidence" value="ECO:0007669"/>
    <property type="project" value="InterPro"/>
</dbReference>
<evidence type="ECO:0000256" key="4">
    <source>
        <dbReference type="ARBA" id="ARBA00022801"/>
    </source>
</evidence>
<dbReference type="SUPFAM" id="SSF51445">
    <property type="entry name" value="(Trans)glycosidases"/>
    <property type="match status" value="1"/>
</dbReference>
<dbReference type="InterPro" id="IPR017853">
    <property type="entry name" value="GH"/>
</dbReference>
<dbReference type="Pfam" id="PF07745">
    <property type="entry name" value="Glyco_hydro_53"/>
    <property type="match status" value="1"/>
</dbReference>
<feature type="chain" id="PRO_5017844525" description="Arabinogalactan endo-beta-1,4-galactanase" evidence="7">
    <location>
        <begin position="20"/>
        <end position="349"/>
    </location>
</feature>
<dbReference type="OrthoDB" id="110914at2759"/>
<evidence type="ECO:0000256" key="5">
    <source>
        <dbReference type="ARBA" id="ARBA00023295"/>
    </source>
</evidence>
<name>A0A3N2PWW0_SODAK</name>
<dbReference type="EC" id="3.2.1.89" evidence="3 7"/>
<sequence>MRFSFVSAALLALSSVANALTYKGVDWSSVLVEERAGIRYRSNGHEQPLENILAANGVNSVRQRVWVNPWNGEYNLDYNLQLARRARTRGLGIYLTLHFSDTWADPGQQRIPSGWPTDIDNLSWRLYNYTLEISNAFQAAGVQPQIISIGNEIRSGLLFPTGRTSQFHNIARLLDSASWGIRDSRLDPQPKIMVHLDNGWDWGAQEWWYDNVLAAGPLQLSEIDMMGVSYYPFYGDGATLSSLQSTLRNMANRWGKEMVVAEINWPHSCPSPAYPFPGDLRGIPFSAQGQADFIRRVANVVESTPRGVGLYYWEPAWMNNQALGSSCQSNTLFSWPGDALSSLSVFHQI</sequence>
<protein>
    <recommendedName>
        <fullName evidence="6 7">Arabinogalactan endo-beta-1,4-galactanase</fullName>
        <ecNumber evidence="3 7">3.2.1.89</ecNumber>
    </recommendedName>
</protein>
<accession>A0A3N2PWW0</accession>
<keyword evidence="9" id="KW-1185">Reference proteome</keyword>
<dbReference type="Gene3D" id="3.20.20.80">
    <property type="entry name" value="Glycosidases"/>
    <property type="match status" value="1"/>
</dbReference>
<gene>
    <name evidence="8" type="ORF">SODALDRAFT_276112</name>
</gene>
<evidence type="ECO:0000256" key="1">
    <source>
        <dbReference type="ARBA" id="ARBA00001695"/>
    </source>
</evidence>
<evidence type="ECO:0000313" key="8">
    <source>
        <dbReference type="EMBL" id="ROT38997.1"/>
    </source>
</evidence>
<comment type="similarity">
    <text evidence="2 7">Belongs to the glycosyl hydrolase 53 family.</text>
</comment>
<evidence type="ECO:0000313" key="9">
    <source>
        <dbReference type="Proteomes" id="UP000272025"/>
    </source>
</evidence>
<dbReference type="AlphaFoldDB" id="A0A3N2PWW0"/>
<dbReference type="InterPro" id="IPR011683">
    <property type="entry name" value="Glyco_hydro_53"/>
</dbReference>
<keyword evidence="7" id="KW-0732">Signal</keyword>
<dbReference type="GeneID" id="39576479"/>
<dbReference type="GO" id="GO:0030247">
    <property type="term" value="F:polysaccharide binding"/>
    <property type="evidence" value="ECO:0007669"/>
    <property type="project" value="UniProtKB-ARBA"/>
</dbReference>
<dbReference type="GO" id="GO:0045490">
    <property type="term" value="P:pectin catabolic process"/>
    <property type="evidence" value="ECO:0007669"/>
    <property type="project" value="TreeGrafter"/>
</dbReference>
<dbReference type="PANTHER" id="PTHR34983:SF1">
    <property type="entry name" value="ARABINOGALACTAN ENDO-BETA-1,4-GALACTANASE A"/>
    <property type="match status" value="1"/>
</dbReference>
<reference evidence="8 9" key="1">
    <citation type="journal article" date="2018" name="Mol. Ecol.">
        <title>The obligate alkalophilic soda-lake fungus Sodiomyces alkalinus has shifted to a protein diet.</title>
        <authorList>
            <person name="Grum-Grzhimaylo A.A."/>
            <person name="Falkoski D.L."/>
            <person name="van den Heuvel J."/>
            <person name="Valero-Jimenez C.A."/>
            <person name="Min B."/>
            <person name="Choi I.G."/>
            <person name="Lipzen A."/>
            <person name="Daum C.G."/>
            <person name="Aanen D.K."/>
            <person name="Tsang A."/>
            <person name="Henrissat B."/>
            <person name="Bilanenko E.N."/>
            <person name="de Vries R.P."/>
            <person name="van Kan J.A.L."/>
            <person name="Grigoriev I.V."/>
            <person name="Debets A.J.M."/>
        </authorList>
    </citation>
    <scope>NUCLEOTIDE SEQUENCE [LARGE SCALE GENOMIC DNA]</scope>
    <source>
        <strain evidence="8 9">F11</strain>
    </source>
</reference>
<evidence type="ECO:0000256" key="3">
    <source>
        <dbReference type="ARBA" id="ARBA00012556"/>
    </source>
</evidence>
<dbReference type="FunFam" id="3.20.20.80:FF:000077">
    <property type="entry name" value="Arabinogalactan endo-beta-1,4-galactanase"/>
    <property type="match status" value="1"/>
</dbReference>
<evidence type="ECO:0000256" key="6">
    <source>
        <dbReference type="ARBA" id="ARBA00068680"/>
    </source>
</evidence>
<evidence type="ECO:0000256" key="2">
    <source>
        <dbReference type="ARBA" id="ARBA00010687"/>
    </source>
</evidence>
<dbReference type="EMBL" id="ML119054">
    <property type="protein sequence ID" value="ROT38997.1"/>
    <property type="molecule type" value="Genomic_DNA"/>
</dbReference>
<keyword evidence="5 7" id="KW-0326">Glycosidase</keyword>
<dbReference type="GO" id="GO:0031218">
    <property type="term" value="F:arabinogalactan endo-1,4-beta-galactosidase activity"/>
    <property type="evidence" value="ECO:0007669"/>
    <property type="project" value="UniProtKB-EC"/>
</dbReference>